<keyword evidence="8" id="KW-1185">Reference proteome</keyword>
<dbReference type="GO" id="GO:0003723">
    <property type="term" value="F:RNA binding"/>
    <property type="evidence" value="ECO:0007669"/>
    <property type="project" value="InterPro"/>
</dbReference>
<gene>
    <name evidence="7" type="ORF">A6R68_15761</name>
</gene>
<dbReference type="InterPro" id="IPR002004">
    <property type="entry name" value="PABP_HYD_C"/>
</dbReference>
<name>A0A1A6H7X4_NEOLE</name>
<evidence type="ECO:0000313" key="7">
    <source>
        <dbReference type="EMBL" id="OBS73702.1"/>
    </source>
</evidence>
<dbReference type="SUPFAM" id="SSF56204">
    <property type="entry name" value="Hect, E3 ligase catalytic domain"/>
    <property type="match status" value="1"/>
</dbReference>
<feature type="domain" description="HECT" evidence="5">
    <location>
        <begin position="239"/>
        <end position="391"/>
    </location>
</feature>
<dbReference type="AlphaFoldDB" id="A0A1A6H7X4"/>
<evidence type="ECO:0000256" key="4">
    <source>
        <dbReference type="SAM" id="MobiDB-lite"/>
    </source>
</evidence>
<dbReference type="SUPFAM" id="SSF63570">
    <property type="entry name" value="PABC (PABP) domain"/>
    <property type="match status" value="1"/>
</dbReference>
<protein>
    <recommendedName>
        <fullName evidence="9">PABC domain-containing protein</fullName>
    </recommendedName>
</protein>
<comment type="caution">
    <text evidence="7">The sequence shown here is derived from an EMBL/GenBank/DDBJ whole genome shotgun (WGS) entry which is preliminary data.</text>
</comment>
<dbReference type="Gene3D" id="3.90.1750.10">
    <property type="entry name" value="Hect, E3 ligase catalytic domains"/>
    <property type="match status" value="1"/>
</dbReference>
<dbReference type="GO" id="GO:0090263">
    <property type="term" value="P:positive regulation of canonical Wnt signaling pathway"/>
    <property type="evidence" value="ECO:0007669"/>
    <property type="project" value="TreeGrafter"/>
</dbReference>
<dbReference type="InterPro" id="IPR036053">
    <property type="entry name" value="PABP-dom"/>
</dbReference>
<evidence type="ECO:0000259" key="6">
    <source>
        <dbReference type="PROSITE" id="PS51309"/>
    </source>
</evidence>
<feature type="compositionally biased region" description="Basic and acidic residues" evidence="4">
    <location>
        <begin position="113"/>
        <end position="125"/>
    </location>
</feature>
<dbReference type="Gene3D" id="3.30.2410.10">
    <property type="entry name" value="Hect, E3 ligase catalytic domain"/>
    <property type="match status" value="1"/>
</dbReference>
<dbReference type="PANTHER" id="PTHR46276">
    <property type="entry name" value="E3 UBIQUITIN-PROTEIN LIGASE UBR5"/>
    <property type="match status" value="1"/>
</dbReference>
<evidence type="ECO:0000256" key="2">
    <source>
        <dbReference type="ARBA" id="ARBA00022786"/>
    </source>
</evidence>
<dbReference type="FunFam" id="1.10.1900.10:FF:000002">
    <property type="entry name" value="E3 ubiquitin-protein ligase UBR5 isoform X1"/>
    <property type="match status" value="1"/>
</dbReference>
<dbReference type="PROSITE" id="PS51309">
    <property type="entry name" value="PABC"/>
    <property type="match status" value="1"/>
</dbReference>
<dbReference type="SMART" id="SM00517">
    <property type="entry name" value="PolyA"/>
    <property type="match status" value="1"/>
</dbReference>
<dbReference type="PROSITE" id="PS50237">
    <property type="entry name" value="HECT"/>
    <property type="match status" value="1"/>
</dbReference>
<dbReference type="EMBL" id="LZPO01044856">
    <property type="protein sequence ID" value="OBS73702.1"/>
    <property type="molecule type" value="Genomic_DNA"/>
</dbReference>
<evidence type="ECO:0000259" key="5">
    <source>
        <dbReference type="PROSITE" id="PS50237"/>
    </source>
</evidence>
<dbReference type="Gene3D" id="1.10.1900.10">
    <property type="entry name" value="c-terminal domain of poly(a) binding protein"/>
    <property type="match status" value="1"/>
</dbReference>
<sequence length="403" mass="45701">VDRDRDLLIQQTMRQLNNHFGRRCATTPMAVHRVKVTFKDEPGEGSGVARSFYTAIAQAFLSNEKLPNLDCIQNANKGTHTSLMQRLRNRGERDREREREREMRRSSGLRAGSRRDRDRDFRRQLSIDTRPFRPASEGNPSDDPDPLPAHRQALGERLYPRVQAMQPAFASKITGMLLELSPAQLLLLLASEDSLRARVDEAMELIIAHGRENGADSILDLGLLDSSEKVQENRKRHGSSRSVVDMDLDDTDDAMDLAFAIDLCKEEGGGQVELIPNGVNIPVTPQNVYEYVRKYAEHRMLVVAEQPLHAMRKGLLDVLPKNSLEDLTAEDFRLLVNGCGEVNVQMLISFTSFNDESGENAEKLLQFKRWFWSIVEKMSMTERQDLLHSHTHFLPPGPPPLGR</sequence>
<dbReference type="Gene3D" id="3.30.2160.10">
    <property type="entry name" value="Hect, E3 ligase catalytic domain"/>
    <property type="match status" value="1"/>
</dbReference>
<dbReference type="InterPro" id="IPR035983">
    <property type="entry name" value="Hect_E3_ubiquitin_ligase"/>
</dbReference>
<dbReference type="Pfam" id="PF00658">
    <property type="entry name" value="MLLE"/>
    <property type="match status" value="1"/>
</dbReference>
<comment type="caution">
    <text evidence="3">Lacks conserved residue(s) required for the propagation of feature annotation.</text>
</comment>
<feature type="region of interest" description="Disordered" evidence="4">
    <location>
        <begin position="80"/>
        <end position="150"/>
    </location>
</feature>
<keyword evidence="1" id="KW-0808">Transferase</keyword>
<reference evidence="7 8" key="1">
    <citation type="submission" date="2016-06" db="EMBL/GenBank/DDBJ databases">
        <title>The Draft Genome Sequence and Annotation of the Desert Woodrat Neotoma lepida.</title>
        <authorList>
            <person name="Campbell M."/>
            <person name="Oakeson K.F."/>
            <person name="Yandell M."/>
            <person name="Halpert J.R."/>
            <person name="Dearing D."/>
        </authorList>
    </citation>
    <scope>NUCLEOTIDE SEQUENCE [LARGE SCALE GENOMIC DNA]</scope>
    <source>
        <strain evidence="7">417</strain>
        <tissue evidence="7">Liver</tissue>
    </source>
</reference>
<dbReference type="GO" id="GO:0005634">
    <property type="term" value="C:nucleus"/>
    <property type="evidence" value="ECO:0007669"/>
    <property type="project" value="TreeGrafter"/>
</dbReference>
<dbReference type="Proteomes" id="UP000092124">
    <property type="component" value="Unassembled WGS sequence"/>
</dbReference>
<organism evidence="7 8">
    <name type="scientific">Neotoma lepida</name>
    <name type="common">Desert woodrat</name>
    <dbReference type="NCBI Taxonomy" id="56216"/>
    <lineage>
        <taxon>Eukaryota</taxon>
        <taxon>Metazoa</taxon>
        <taxon>Chordata</taxon>
        <taxon>Craniata</taxon>
        <taxon>Vertebrata</taxon>
        <taxon>Euteleostomi</taxon>
        <taxon>Mammalia</taxon>
        <taxon>Eutheria</taxon>
        <taxon>Euarchontoglires</taxon>
        <taxon>Glires</taxon>
        <taxon>Rodentia</taxon>
        <taxon>Myomorpha</taxon>
        <taxon>Muroidea</taxon>
        <taxon>Cricetidae</taxon>
        <taxon>Neotominae</taxon>
        <taxon>Neotoma</taxon>
    </lineage>
</organism>
<dbReference type="PANTHER" id="PTHR46276:SF1">
    <property type="entry name" value="E3 UBIQUITIN-PROTEIN LIGASE UBR5"/>
    <property type="match status" value="1"/>
</dbReference>
<feature type="domain" description="PABC" evidence="6">
    <location>
        <begin position="134"/>
        <end position="211"/>
    </location>
</feature>
<evidence type="ECO:0000256" key="1">
    <source>
        <dbReference type="ARBA" id="ARBA00022679"/>
    </source>
</evidence>
<proteinExistence type="predicted"/>
<dbReference type="InterPro" id="IPR000569">
    <property type="entry name" value="HECT_dom"/>
</dbReference>
<dbReference type="STRING" id="56216.A0A1A6H7X4"/>
<evidence type="ECO:0000313" key="8">
    <source>
        <dbReference type="Proteomes" id="UP000092124"/>
    </source>
</evidence>
<feature type="compositionally biased region" description="Basic and acidic residues" evidence="4">
    <location>
        <begin position="89"/>
        <end position="105"/>
    </location>
</feature>
<dbReference type="GO" id="GO:0034450">
    <property type="term" value="F:ubiquitin-ubiquitin ligase activity"/>
    <property type="evidence" value="ECO:0007669"/>
    <property type="project" value="TreeGrafter"/>
</dbReference>
<dbReference type="GO" id="GO:0000209">
    <property type="term" value="P:protein polyubiquitination"/>
    <property type="evidence" value="ECO:0007669"/>
    <property type="project" value="TreeGrafter"/>
</dbReference>
<dbReference type="Pfam" id="PF00632">
    <property type="entry name" value="HECT"/>
    <property type="match status" value="1"/>
</dbReference>
<evidence type="ECO:0008006" key="9">
    <source>
        <dbReference type="Google" id="ProtNLM"/>
    </source>
</evidence>
<dbReference type="OrthoDB" id="298098at2759"/>
<dbReference type="GO" id="GO:0005737">
    <property type="term" value="C:cytoplasm"/>
    <property type="evidence" value="ECO:0007669"/>
    <property type="project" value="TreeGrafter"/>
</dbReference>
<evidence type="ECO:0000256" key="3">
    <source>
        <dbReference type="PROSITE-ProRule" id="PRU00104"/>
    </source>
</evidence>
<accession>A0A1A6H7X4</accession>
<keyword evidence="2 3" id="KW-0833">Ubl conjugation pathway</keyword>
<dbReference type="SMART" id="SM00119">
    <property type="entry name" value="HECTc"/>
    <property type="match status" value="1"/>
</dbReference>
<feature type="non-terminal residue" evidence="7">
    <location>
        <position position="1"/>
    </location>
</feature>